<accession>A0A3P1T7P4</accession>
<organism evidence="2 3">
    <name type="scientific">Arachnia propionica</name>
    <dbReference type="NCBI Taxonomy" id="1750"/>
    <lineage>
        <taxon>Bacteria</taxon>
        <taxon>Bacillati</taxon>
        <taxon>Actinomycetota</taxon>
        <taxon>Actinomycetes</taxon>
        <taxon>Propionibacteriales</taxon>
        <taxon>Propionibacteriaceae</taxon>
        <taxon>Arachnia</taxon>
    </lineage>
</organism>
<dbReference type="GO" id="GO:0016491">
    <property type="term" value="F:oxidoreductase activity"/>
    <property type="evidence" value="ECO:0007669"/>
    <property type="project" value="UniProtKB-KW"/>
</dbReference>
<gene>
    <name evidence="2" type="ORF">EII34_06800</name>
</gene>
<evidence type="ECO:0000313" key="3">
    <source>
        <dbReference type="Proteomes" id="UP000280819"/>
    </source>
</evidence>
<dbReference type="AlphaFoldDB" id="A0A3P1T7P4"/>
<sequence>MKAVSTWVWWLIRRSWLSRRAAESQALFDLACNYVAGQDVSDAVAVARTLRRQGLLLGFTHLSRHDSESDTPTILERLLEALGDDAVGAELSVKPSSVGLRDSVMNSRAVLRDLCGVAEAHGAHVTLEMQRPQEYDDTLALYRHVREEHPMLGITIPTNFHVAERECLRLGADDARVRLCTSTYPAGRDLAITSEREKSLALVRCLRILMDSPGYPMLATHDPRIIEIAHALAHRNARTAETFEFQMFHGVRPLEHRRLADIGWRSRTCIPFGKGWYTYLATRIAARPRTFWGYARAILDKR</sequence>
<dbReference type="EMBL" id="RQZG01000006">
    <property type="protein sequence ID" value="RRD05434.1"/>
    <property type="molecule type" value="Genomic_DNA"/>
</dbReference>
<name>A0A3P1T7P4_9ACTN</name>
<comment type="caution">
    <text evidence="2">The sequence shown here is derived from an EMBL/GenBank/DDBJ whole genome shotgun (WGS) entry which is preliminary data.</text>
</comment>
<proteinExistence type="predicted"/>
<dbReference type="Gene3D" id="3.20.20.220">
    <property type="match status" value="1"/>
</dbReference>
<reference evidence="2 3" key="1">
    <citation type="submission" date="2018-11" db="EMBL/GenBank/DDBJ databases">
        <title>Genomes From Bacteria Associated with the Canine Oral Cavity: a Test Case for Automated Genome-Based Taxonomic Assignment.</title>
        <authorList>
            <person name="Coil D.A."/>
            <person name="Jospin G."/>
            <person name="Darling A.E."/>
            <person name="Wallis C."/>
            <person name="Davis I.J."/>
            <person name="Harris S."/>
            <person name="Eisen J.A."/>
            <person name="Holcombe L.J."/>
            <person name="O'Flynn C."/>
        </authorList>
    </citation>
    <scope>NUCLEOTIDE SEQUENCE [LARGE SCALE GENOMIC DNA]</scope>
    <source>
        <strain evidence="2 3">OH887_COT-365</strain>
    </source>
</reference>
<evidence type="ECO:0000313" key="2">
    <source>
        <dbReference type="EMBL" id="RRD05434.1"/>
    </source>
</evidence>
<evidence type="ECO:0000256" key="1">
    <source>
        <dbReference type="ARBA" id="ARBA00023002"/>
    </source>
</evidence>
<dbReference type="Proteomes" id="UP000280819">
    <property type="component" value="Unassembled WGS sequence"/>
</dbReference>
<protein>
    <submittedName>
        <fullName evidence="2">Proline dehydrogenase</fullName>
    </submittedName>
</protein>
<keyword evidence="1" id="KW-0560">Oxidoreductase</keyword>
<dbReference type="SUPFAM" id="SSF51730">
    <property type="entry name" value="FAD-linked oxidoreductase"/>
    <property type="match status" value="1"/>
</dbReference>
<dbReference type="InterPro" id="IPR029041">
    <property type="entry name" value="FAD-linked_oxidoreductase-like"/>
</dbReference>
<dbReference type="RefSeq" id="WP_124844246.1">
    <property type="nucleotide sequence ID" value="NZ_RQZG01000006.1"/>
</dbReference>
<dbReference type="OrthoDB" id="9773461at2"/>